<evidence type="ECO:0000256" key="3">
    <source>
        <dbReference type="ARBA" id="ARBA00022729"/>
    </source>
</evidence>
<dbReference type="InterPro" id="IPR052387">
    <property type="entry name" value="Fibrocystin"/>
</dbReference>
<dbReference type="PANTHER" id="PTHR46769:SF2">
    <property type="entry name" value="FIBROCYSTIN-L ISOFORM 2 PRECURSOR-RELATED"/>
    <property type="match status" value="1"/>
</dbReference>
<keyword evidence="9" id="KW-1185">Reference proteome</keyword>
<organism evidence="8 9">
    <name type="scientific">Prorocentrum cordatum</name>
    <dbReference type="NCBI Taxonomy" id="2364126"/>
    <lineage>
        <taxon>Eukaryota</taxon>
        <taxon>Sar</taxon>
        <taxon>Alveolata</taxon>
        <taxon>Dinophyceae</taxon>
        <taxon>Prorocentrales</taxon>
        <taxon>Prorocentraceae</taxon>
        <taxon>Prorocentrum</taxon>
    </lineage>
</organism>
<proteinExistence type="predicted"/>
<feature type="chain" id="PRO_5047438744" description="G8 domain-containing protein" evidence="6">
    <location>
        <begin position="20"/>
        <end position="1367"/>
    </location>
</feature>
<evidence type="ECO:0000313" key="8">
    <source>
        <dbReference type="EMBL" id="CAK0820098.1"/>
    </source>
</evidence>
<reference evidence="8" key="1">
    <citation type="submission" date="2023-10" db="EMBL/GenBank/DDBJ databases">
        <authorList>
            <person name="Chen Y."/>
            <person name="Shah S."/>
            <person name="Dougan E. K."/>
            <person name="Thang M."/>
            <person name="Chan C."/>
        </authorList>
    </citation>
    <scope>NUCLEOTIDE SEQUENCE [LARGE SCALE GENOMIC DNA]</scope>
</reference>
<evidence type="ECO:0000313" key="9">
    <source>
        <dbReference type="Proteomes" id="UP001189429"/>
    </source>
</evidence>
<accession>A0ABN9RLR2</accession>
<name>A0ABN9RLR2_9DINO</name>
<dbReference type="PANTHER" id="PTHR46769">
    <property type="entry name" value="POLYCYSTIC KIDNEY AND HEPATIC DISEASE 1 (AUTOSOMAL RECESSIVE)-LIKE 1"/>
    <property type="match status" value="1"/>
</dbReference>
<evidence type="ECO:0000256" key="5">
    <source>
        <dbReference type="SAM" id="MobiDB-lite"/>
    </source>
</evidence>
<evidence type="ECO:0000256" key="4">
    <source>
        <dbReference type="ARBA" id="ARBA00023180"/>
    </source>
</evidence>
<evidence type="ECO:0000259" key="7">
    <source>
        <dbReference type="PROSITE" id="PS51484"/>
    </source>
</evidence>
<feature type="region of interest" description="Disordered" evidence="5">
    <location>
        <begin position="1216"/>
        <end position="1355"/>
    </location>
</feature>
<evidence type="ECO:0000256" key="6">
    <source>
        <dbReference type="SAM" id="SignalP"/>
    </source>
</evidence>
<evidence type="ECO:0000256" key="1">
    <source>
        <dbReference type="ARBA" id="ARBA00004236"/>
    </source>
</evidence>
<dbReference type="Pfam" id="PF24606">
    <property type="entry name" value="CEMIP_beta-hel"/>
    <property type="match status" value="1"/>
</dbReference>
<dbReference type="PROSITE" id="PS51484">
    <property type="entry name" value="G8"/>
    <property type="match status" value="1"/>
</dbReference>
<feature type="compositionally biased region" description="Basic and acidic residues" evidence="5">
    <location>
        <begin position="1259"/>
        <end position="1269"/>
    </location>
</feature>
<dbReference type="EMBL" id="CAUYUJ010007258">
    <property type="protein sequence ID" value="CAK0820098.1"/>
    <property type="molecule type" value="Genomic_DNA"/>
</dbReference>
<dbReference type="Pfam" id="PF10162">
    <property type="entry name" value="G8"/>
    <property type="match status" value="1"/>
</dbReference>
<dbReference type="InterPro" id="IPR055401">
    <property type="entry name" value="CEMIP_beta-hel_dom"/>
</dbReference>
<feature type="compositionally biased region" description="Low complexity" evidence="5">
    <location>
        <begin position="1044"/>
        <end position="1056"/>
    </location>
</feature>
<dbReference type="InterPro" id="IPR019316">
    <property type="entry name" value="G8_domain"/>
</dbReference>
<protein>
    <recommendedName>
        <fullName evidence="7">G8 domain-containing protein</fullName>
    </recommendedName>
</protein>
<comment type="caution">
    <text evidence="8">The sequence shown here is derived from an EMBL/GenBank/DDBJ whole genome shotgun (WGS) entry which is preliminary data.</text>
</comment>
<feature type="domain" description="G8" evidence="7">
    <location>
        <begin position="78"/>
        <end position="193"/>
    </location>
</feature>
<feature type="compositionally biased region" description="Basic residues" evidence="5">
    <location>
        <begin position="1062"/>
        <end position="1071"/>
    </location>
</feature>
<keyword evidence="2" id="KW-1003">Cell membrane</keyword>
<dbReference type="Proteomes" id="UP001189429">
    <property type="component" value="Unassembled WGS sequence"/>
</dbReference>
<feature type="region of interest" description="Disordered" evidence="5">
    <location>
        <begin position="1027"/>
        <end position="1078"/>
    </location>
</feature>
<dbReference type="SMART" id="SM01225">
    <property type="entry name" value="G8"/>
    <property type="match status" value="1"/>
</dbReference>
<dbReference type="InterPro" id="IPR012334">
    <property type="entry name" value="Pectin_lyas_fold"/>
</dbReference>
<feature type="region of interest" description="Disordered" evidence="5">
    <location>
        <begin position="952"/>
        <end position="998"/>
    </location>
</feature>
<dbReference type="InterPro" id="IPR011050">
    <property type="entry name" value="Pectin_lyase_fold/virulence"/>
</dbReference>
<comment type="subcellular location">
    <subcellularLocation>
        <location evidence="1">Cell membrane</location>
    </subcellularLocation>
</comment>
<sequence>MLALAAALAAAASAVGALGAAGPHAGGPGADRLCSLGARLANHSAGAGRTWVSRVPGGPPGVQLVQLGAQLAHRSLRASAACAPGSRCEVPAGAAWVLDASIDVESLTIRGELRWDTAKDGLELRACHVMVEDGGLLEIGTTDAPMELRATIYIKQCGSLSGPMGSRFVGSRGSSRIEIHGRPLARTMSLLSSGAAQGSSQLALKHDPGDMGWRVGDRVGVATTRARQSDSSEHTIVELLPSGLRVSPPLQAARMGGMKDVEGQQFELAAEVVNMERSVLITGDHQDFLATRQGLHVMMGPGSVGVVRHARVEYCGQNGIKGRYCLHFHLLGQCPECIFQGNAIVESFQSGITIHGTHRTTVDSNVLWMNRGVGIYTEDGNEMNNTISHNTIICPYWDDSKRSGGPSGPYCIVKGANAGEGVGIYMVGVTNDVIGNHIVGHQHGLFTPGGLHHLGEGEAHGKVCPRHLPYGIMRGNVNHDNSYFGIYPDNQFPRNVGPRDENGYVIDMQRCWQELTPDGRDNGVVPASVVEDCLDYHNDFVGQYTAGDIMYLRFKAVDCNTGMYWKRSKNFADPTAVHIRDSVFADTTARLPGGAFTFTMEGVTLAGRAQLHSPQHCFGSPDLGGPLQGMTCNVQNHMVGLDSTTHMYGWVRDSGAQVISFGSSGGDPVRILWVAADESLDGYGAIVSPHLNGFALVPGCQGPLSKWGGGFGCAKTTPVRRLNIFGPNFGRITIRGPGYEGVSRDDSEPTFGMNVGSLWWNPPFHDPSRTWNNQGSYAAPVVAGASYTVEGLRWLPDAGQPGDIIIEFSDPHASQSLGNAAEAVTLTLVTDRGRVSCIAAADSDRRFFASGQTGPETGAALGDCGQKFRLLAGQAEATTLERAHRRRRRQYVPVQHGAVEPTLPEGGCDAPCNYNGGSHSCRGRISWLVEHGGKSAAAATSQVNEECSGQCSCQAPEPSATSTPAPTSGITPAPTAAPSATSTPAPTSATTLAPTAAPTLGGGCDLPCNYPRRTMVARIRAAVASTGWSSTAARVRRRPRARSTRSAAGSAPARRQSPPPHLRQHRLRASRQRPQQHLPRHLRHTDFGHHADAHGATYVGWRLRRALRLQWWLAFVPRSHQLAGRAWRRECGGGHEPGQRGVQRAVLLPGAVAEPHKRVRRAVRVQREHDVRGFRLVPEPCRLDPEQWAAGAAVVRDRQRGLRRPVRVRTSAVAPAGHWRGRPGGAGRRQVGCGTGRRSARAGRSLAREPPRCARPRLQRVEGVRRTDPRVALQGPPRRHMRGGAPRRAPRAARPRREAGPAAARPTEGSPYPIARGKQVRTPRSRSASWRPPVAKKPSLRSERWAHHHRPWPSQGWRWWSSAVSRC</sequence>
<keyword evidence="4" id="KW-0325">Glycoprotein</keyword>
<feature type="signal peptide" evidence="6">
    <location>
        <begin position="1"/>
        <end position="19"/>
    </location>
</feature>
<dbReference type="SUPFAM" id="SSF51126">
    <property type="entry name" value="Pectin lyase-like"/>
    <property type="match status" value="1"/>
</dbReference>
<keyword evidence="3 6" id="KW-0732">Signal</keyword>
<feature type="compositionally biased region" description="Basic residues" evidence="5">
    <location>
        <begin position="1034"/>
        <end position="1043"/>
    </location>
</feature>
<keyword evidence="2" id="KW-0472">Membrane</keyword>
<dbReference type="Gene3D" id="2.160.20.10">
    <property type="entry name" value="Single-stranded right-handed beta-helix, Pectin lyase-like"/>
    <property type="match status" value="1"/>
</dbReference>
<feature type="compositionally biased region" description="Low complexity" evidence="5">
    <location>
        <begin position="955"/>
        <end position="998"/>
    </location>
</feature>
<evidence type="ECO:0000256" key="2">
    <source>
        <dbReference type="ARBA" id="ARBA00022475"/>
    </source>
</evidence>
<gene>
    <name evidence="8" type="ORF">PCOR1329_LOCUS21904</name>
</gene>